<evidence type="ECO:0000313" key="11">
    <source>
        <dbReference type="Proteomes" id="UP000242450"/>
    </source>
</evidence>
<dbReference type="EMBL" id="MKHE01000019">
    <property type="protein sequence ID" value="OWK05754.1"/>
    <property type="molecule type" value="Genomic_DNA"/>
</dbReference>
<sequence length="70" mass="8378">MQPIFCSLSSCRRAMKRNARPRCPFRKGTCEITQKTRRQCQACRLRKCLESGMRKESEQRLRERVWACIL</sequence>
<feature type="domain" description="Nuclear receptor" evidence="9">
    <location>
        <begin position="12"/>
        <end position="60"/>
    </location>
</feature>
<dbReference type="GO" id="GO:0030154">
    <property type="term" value="P:cell differentiation"/>
    <property type="evidence" value="ECO:0007669"/>
    <property type="project" value="TreeGrafter"/>
</dbReference>
<dbReference type="InterPro" id="IPR013088">
    <property type="entry name" value="Znf_NHR/GATA"/>
</dbReference>
<dbReference type="PANTHER" id="PTHR24082">
    <property type="entry name" value="NUCLEAR HORMONE RECEPTOR"/>
    <property type="match status" value="1"/>
</dbReference>
<dbReference type="PROSITE" id="PS51030">
    <property type="entry name" value="NUCLEAR_REC_DBD_2"/>
    <property type="match status" value="1"/>
</dbReference>
<dbReference type="GO" id="GO:0008270">
    <property type="term" value="F:zinc ion binding"/>
    <property type="evidence" value="ECO:0007669"/>
    <property type="project" value="UniProtKB-KW"/>
</dbReference>
<reference evidence="10 11" key="1">
    <citation type="journal article" date="2018" name="Mol. Genet. Genomics">
        <title>The red deer Cervus elaphus genome CerEla1.0: sequencing, annotating, genes, and chromosomes.</title>
        <authorList>
            <person name="Bana N.A."/>
            <person name="Nyiri A."/>
            <person name="Nagy J."/>
            <person name="Frank K."/>
            <person name="Nagy T."/>
            <person name="Steger V."/>
            <person name="Schiller M."/>
            <person name="Lakatos P."/>
            <person name="Sugar L."/>
            <person name="Horn P."/>
            <person name="Barta E."/>
            <person name="Orosz L."/>
        </authorList>
    </citation>
    <scope>NUCLEOTIDE SEQUENCE [LARGE SCALE GENOMIC DNA]</scope>
    <source>
        <strain evidence="10">Hungarian</strain>
    </source>
</reference>
<keyword evidence="5" id="KW-0238">DNA-binding</keyword>
<keyword evidence="1" id="KW-0479">Metal-binding</keyword>
<proteinExistence type="predicted"/>
<dbReference type="InterPro" id="IPR001628">
    <property type="entry name" value="Znf_hrmn_rcpt"/>
</dbReference>
<dbReference type="GO" id="GO:0045944">
    <property type="term" value="P:positive regulation of transcription by RNA polymerase II"/>
    <property type="evidence" value="ECO:0007669"/>
    <property type="project" value="TreeGrafter"/>
</dbReference>
<dbReference type="SUPFAM" id="SSF57716">
    <property type="entry name" value="Glucocorticoid receptor-like (DNA-binding domain)"/>
    <property type="match status" value="1"/>
</dbReference>
<evidence type="ECO:0000256" key="5">
    <source>
        <dbReference type="ARBA" id="ARBA00023125"/>
    </source>
</evidence>
<dbReference type="Gene3D" id="3.30.50.10">
    <property type="entry name" value="Erythroid Transcription Factor GATA-1, subunit A"/>
    <property type="match status" value="1"/>
</dbReference>
<keyword evidence="8" id="KW-0539">Nucleus</keyword>
<evidence type="ECO:0000256" key="3">
    <source>
        <dbReference type="ARBA" id="ARBA00022833"/>
    </source>
</evidence>
<keyword evidence="4" id="KW-0805">Transcription regulation</keyword>
<evidence type="ECO:0000256" key="4">
    <source>
        <dbReference type="ARBA" id="ARBA00023015"/>
    </source>
</evidence>
<dbReference type="GO" id="GO:0000122">
    <property type="term" value="P:negative regulation of transcription by RNA polymerase II"/>
    <property type="evidence" value="ECO:0007669"/>
    <property type="project" value="TreeGrafter"/>
</dbReference>
<keyword evidence="2" id="KW-0863">Zinc-finger</keyword>
<dbReference type="InterPro" id="IPR050234">
    <property type="entry name" value="Nuclear_hormone_rcpt_NR1"/>
</dbReference>
<keyword evidence="3" id="KW-0862">Zinc</keyword>
<keyword evidence="6" id="KW-0804">Transcription</keyword>
<dbReference type="GO" id="GO:0004879">
    <property type="term" value="F:nuclear receptor activity"/>
    <property type="evidence" value="ECO:0007669"/>
    <property type="project" value="TreeGrafter"/>
</dbReference>
<evidence type="ECO:0000256" key="2">
    <source>
        <dbReference type="ARBA" id="ARBA00022771"/>
    </source>
</evidence>
<comment type="caution">
    <text evidence="10">The sequence shown here is derived from an EMBL/GenBank/DDBJ whole genome shotgun (WGS) entry which is preliminary data.</text>
</comment>
<evidence type="ECO:0000256" key="1">
    <source>
        <dbReference type="ARBA" id="ARBA00022723"/>
    </source>
</evidence>
<evidence type="ECO:0000313" key="10">
    <source>
        <dbReference type="EMBL" id="OWK05754.1"/>
    </source>
</evidence>
<dbReference type="PANTHER" id="PTHR24082:SF39">
    <property type="entry name" value="NUCLEAR RECEPTOR SUBFAMILY 1 GROUP I MEMBER 2"/>
    <property type="match status" value="1"/>
</dbReference>
<evidence type="ECO:0000259" key="9">
    <source>
        <dbReference type="PROSITE" id="PS51030"/>
    </source>
</evidence>
<keyword evidence="11" id="KW-1185">Reference proteome</keyword>
<dbReference type="GO" id="GO:0000978">
    <property type="term" value="F:RNA polymerase II cis-regulatory region sequence-specific DNA binding"/>
    <property type="evidence" value="ECO:0007669"/>
    <property type="project" value="TreeGrafter"/>
</dbReference>
<dbReference type="AlphaFoldDB" id="A0A212CIU1"/>
<keyword evidence="7" id="KW-0675">Receptor</keyword>
<evidence type="ECO:0000256" key="8">
    <source>
        <dbReference type="ARBA" id="ARBA00023242"/>
    </source>
</evidence>
<name>A0A212CIU1_CEREH</name>
<dbReference type="SMART" id="SM00399">
    <property type="entry name" value="ZnF_C4"/>
    <property type="match status" value="1"/>
</dbReference>
<protein>
    <submittedName>
        <fullName evidence="10">NR1I2</fullName>
    </submittedName>
</protein>
<dbReference type="Proteomes" id="UP000242450">
    <property type="component" value="Chromosome 19"/>
</dbReference>
<accession>A0A212CIU1</accession>
<evidence type="ECO:0000256" key="6">
    <source>
        <dbReference type="ARBA" id="ARBA00023163"/>
    </source>
</evidence>
<dbReference type="OrthoDB" id="6355676at2759"/>
<gene>
    <name evidence="10" type="ORF">Celaphus_00012728</name>
</gene>
<evidence type="ECO:0000256" key="7">
    <source>
        <dbReference type="ARBA" id="ARBA00023170"/>
    </source>
</evidence>
<dbReference type="Pfam" id="PF00105">
    <property type="entry name" value="zf-C4"/>
    <property type="match status" value="1"/>
</dbReference>
<organism evidence="10 11">
    <name type="scientific">Cervus elaphus hippelaphus</name>
    <name type="common">European red deer</name>
    <dbReference type="NCBI Taxonomy" id="46360"/>
    <lineage>
        <taxon>Eukaryota</taxon>
        <taxon>Metazoa</taxon>
        <taxon>Chordata</taxon>
        <taxon>Craniata</taxon>
        <taxon>Vertebrata</taxon>
        <taxon>Euteleostomi</taxon>
        <taxon>Mammalia</taxon>
        <taxon>Eutheria</taxon>
        <taxon>Laurasiatheria</taxon>
        <taxon>Artiodactyla</taxon>
        <taxon>Ruminantia</taxon>
        <taxon>Pecora</taxon>
        <taxon>Cervidae</taxon>
        <taxon>Cervinae</taxon>
        <taxon>Cervus</taxon>
    </lineage>
</organism>